<feature type="compositionally biased region" description="Low complexity" evidence="1">
    <location>
        <begin position="184"/>
        <end position="208"/>
    </location>
</feature>
<evidence type="ECO:0000313" key="2">
    <source>
        <dbReference type="EMBL" id="KAJ5491531.1"/>
    </source>
</evidence>
<evidence type="ECO:0000256" key="1">
    <source>
        <dbReference type="SAM" id="MobiDB-lite"/>
    </source>
</evidence>
<feature type="compositionally biased region" description="Low complexity" evidence="1">
    <location>
        <begin position="86"/>
        <end position="104"/>
    </location>
</feature>
<sequence>MAIFDSEKRPRGLRVPSLTAMKMGSAATKSQLFSHSKKSHDTSATATSPPTSVTSPLSVSPADLYSKVPPPPPTKELPPTPREDLPQPAHPAQPVQPLQSVQPVKSARTQLPSTPSTVMPARREVLRKPPPNGVVPMAGANKNGLRQASQQSPSEQPQHQPQFSLPSNAPLQTQPMPSHPAYNAPHPSQRSAQQPQPPQAQASAPTQQYHAQSMPAPHSNYTASGPVTHQPRAAQPPVQASQGPVPPPETIVPATSPADGNTTSASPSNVMTPPEERIHTPEEGSASLDPTSSDDQTSLSTPSDDLDILPATLGKVHYNCFQEHRNMPVAQNSWCPVPCMTCHKVDRQIRHRCVFCCLRICEGCHVTLQKCRGRSLAELMSKVN</sequence>
<feature type="region of interest" description="Disordered" evidence="1">
    <location>
        <begin position="1"/>
        <end position="306"/>
    </location>
</feature>
<keyword evidence="3" id="KW-1185">Reference proteome</keyword>
<feature type="compositionally biased region" description="Low complexity" evidence="1">
    <location>
        <begin position="42"/>
        <end position="62"/>
    </location>
</feature>
<dbReference type="GeneID" id="81622950"/>
<gene>
    <name evidence="2" type="ORF">N7539_003098</name>
</gene>
<dbReference type="RefSeq" id="XP_056792660.1">
    <property type="nucleotide sequence ID" value="XM_056932701.1"/>
</dbReference>
<name>A0A9X0BZB8_9EURO</name>
<protein>
    <submittedName>
        <fullName evidence="2">Uncharacterized protein</fullName>
    </submittedName>
</protein>
<accession>A0A9X0BZB8</accession>
<feature type="compositionally biased region" description="Polar residues" evidence="1">
    <location>
        <begin position="163"/>
        <end position="176"/>
    </location>
</feature>
<feature type="compositionally biased region" description="Basic and acidic residues" evidence="1">
    <location>
        <begin position="1"/>
        <end position="10"/>
    </location>
</feature>
<evidence type="ECO:0000313" key="3">
    <source>
        <dbReference type="Proteomes" id="UP001148312"/>
    </source>
</evidence>
<feature type="compositionally biased region" description="Low complexity" evidence="1">
    <location>
        <begin position="147"/>
        <end position="162"/>
    </location>
</feature>
<reference evidence="2" key="1">
    <citation type="submission" date="2022-12" db="EMBL/GenBank/DDBJ databases">
        <authorList>
            <person name="Petersen C."/>
        </authorList>
    </citation>
    <scope>NUCLEOTIDE SEQUENCE</scope>
    <source>
        <strain evidence="2">IBT 30728</strain>
    </source>
</reference>
<proteinExistence type="predicted"/>
<dbReference type="EMBL" id="JAPWDQ010000003">
    <property type="protein sequence ID" value="KAJ5491531.1"/>
    <property type="molecule type" value="Genomic_DNA"/>
</dbReference>
<feature type="compositionally biased region" description="Polar residues" evidence="1">
    <location>
        <begin position="258"/>
        <end position="271"/>
    </location>
</feature>
<comment type="caution">
    <text evidence="2">The sequence shown here is derived from an EMBL/GenBank/DDBJ whole genome shotgun (WGS) entry which is preliminary data.</text>
</comment>
<organism evidence="2 3">
    <name type="scientific">Penicillium diatomitis</name>
    <dbReference type="NCBI Taxonomy" id="2819901"/>
    <lineage>
        <taxon>Eukaryota</taxon>
        <taxon>Fungi</taxon>
        <taxon>Dikarya</taxon>
        <taxon>Ascomycota</taxon>
        <taxon>Pezizomycotina</taxon>
        <taxon>Eurotiomycetes</taxon>
        <taxon>Eurotiomycetidae</taxon>
        <taxon>Eurotiales</taxon>
        <taxon>Aspergillaceae</taxon>
        <taxon>Penicillium</taxon>
    </lineage>
</organism>
<feature type="compositionally biased region" description="Pro residues" evidence="1">
    <location>
        <begin position="68"/>
        <end position="80"/>
    </location>
</feature>
<dbReference type="AlphaFoldDB" id="A0A9X0BZB8"/>
<dbReference type="Proteomes" id="UP001148312">
    <property type="component" value="Unassembled WGS sequence"/>
</dbReference>
<reference evidence="2" key="2">
    <citation type="journal article" date="2023" name="IMA Fungus">
        <title>Comparative genomic study of the Penicillium genus elucidates a diverse pangenome and 15 lateral gene transfer events.</title>
        <authorList>
            <person name="Petersen C."/>
            <person name="Sorensen T."/>
            <person name="Nielsen M.R."/>
            <person name="Sondergaard T.E."/>
            <person name="Sorensen J.L."/>
            <person name="Fitzpatrick D.A."/>
            <person name="Frisvad J.C."/>
            <person name="Nielsen K.L."/>
        </authorList>
    </citation>
    <scope>NUCLEOTIDE SEQUENCE</scope>
    <source>
        <strain evidence="2">IBT 30728</strain>
    </source>
</reference>
<feature type="compositionally biased region" description="Polar residues" evidence="1">
    <location>
        <begin position="107"/>
        <end position="117"/>
    </location>
</feature>
<feature type="compositionally biased region" description="Polar residues" evidence="1">
    <location>
        <begin position="288"/>
        <end position="303"/>
    </location>
</feature>